<evidence type="ECO:0000259" key="6">
    <source>
        <dbReference type="Pfam" id="PF07715"/>
    </source>
</evidence>
<dbReference type="InterPro" id="IPR039426">
    <property type="entry name" value="TonB-dep_rcpt-like"/>
</dbReference>
<comment type="caution">
    <text evidence="7">The sequence shown here is derived from an EMBL/GenBank/DDBJ whole genome shotgun (WGS) entry which is preliminary data.</text>
</comment>
<dbReference type="EMBL" id="JAHKRT010000009">
    <property type="protein sequence ID" value="MBU3079308.1"/>
    <property type="molecule type" value="Genomic_DNA"/>
</dbReference>
<dbReference type="Proteomes" id="UP000776276">
    <property type="component" value="Unassembled WGS sequence"/>
</dbReference>
<evidence type="ECO:0000256" key="4">
    <source>
        <dbReference type="SAM" id="SignalP"/>
    </source>
</evidence>
<dbReference type="PANTHER" id="PTHR47234">
    <property type="match status" value="1"/>
</dbReference>
<feature type="signal peptide" evidence="4">
    <location>
        <begin position="1"/>
        <end position="25"/>
    </location>
</feature>
<proteinExistence type="inferred from homology"/>
<comment type="subcellular location">
    <subcellularLocation>
        <location evidence="1">Cell outer membrane</location>
        <topology evidence="1">Multi-pass membrane protein</topology>
    </subcellularLocation>
</comment>
<feature type="compositionally biased region" description="Low complexity" evidence="3">
    <location>
        <begin position="44"/>
        <end position="58"/>
    </location>
</feature>
<feature type="chain" id="PRO_5046544369" evidence="4">
    <location>
        <begin position="26"/>
        <end position="1040"/>
    </location>
</feature>
<keyword evidence="1" id="KW-0812">Transmembrane</keyword>
<evidence type="ECO:0000256" key="1">
    <source>
        <dbReference type="PROSITE-ProRule" id="PRU01360"/>
    </source>
</evidence>
<dbReference type="RefSeq" id="WP_216327244.1">
    <property type="nucleotide sequence ID" value="NZ_JAHKRT010000009.1"/>
</dbReference>
<feature type="domain" description="TonB-dependent receptor-like beta-barrel" evidence="5">
    <location>
        <begin position="539"/>
        <end position="1000"/>
    </location>
</feature>
<organism evidence="7 8">
    <name type="scientific">Sphingomonas quercus</name>
    <dbReference type="NCBI Taxonomy" id="2842451"/>
    <lineage>
        <taxon>Bacteria</taxon>
        <taxon>Pseudomonadati</taxon>
        <taxon>Pseudomonadota</taxon>
        <taxon>Alphaproteobacteria</taxon>
        <taxon>Sphingomonadales</taxon>
        <taxon>Sphingomonadaceae</taxon>
        <taxon>Sphingomonas</taxon>
    </lineage>
</organism>
<evidence type="ECO:0000256" key="2">
    <source>
        <dbReference type="RuleBase" id="RU003357"/>
    </source>
</evidence>
<comment type="similarity">
    <text evidence="1 2">Belongs to the TonB-dependent receptor family.</text>
</comment>
<keyword evidence="7" id="KW-0675">Receptor</keyword>
<dbReference type="PROSITE" id="PS52016">
    <property type="entry name" value="TONB_DEPENDENT_REC_3"/>
    <property type="match status" value="1"/>
</dbReference>
<keyword evidence="1" id="KW-0998">Cell outer membrane</keyword>
<keyword evidence="4" id="KW-0732">Signal</keyword>
<feature type="region of interest" description="Disordered" evidence="3">
    <location>
        <begin position="34"/>
        <end position="58"/>
    </location>
</feature>
<dbReference type="Pfam" id="PF00593">
    <property type="entry name" value="TonB_dep_Rec_b-barrel"/>
    <property type="match status" value="1"/>
</dbReference>
<sequence length="1040" mass="110977">MASSTILRAVLLVGTAGFAIGTANAQSVAIPAGQGPAVQSNPTAGAQPGDAAAPADSARVASASASSAQAGDDIVVTGSRIVANGYQAPTPVTVVSTTELLKQAPESLAAGLARLPQFVNTAGANVTSSQAGTPSAGNYLNLRRLGAIETLLLLDGQRLPPTSFDGTTDANIIPQALVQRVDVVTGGASAAYGSDAVAGVVNFVLDTKFDGVKVNGQTGVSSRGDNAQQKFAIAVGKSFLDDRLHLEASFDYFHQPGIVDNGQRPYGGNYDGGWVNVGKNPLRVDSNGKPCAAGVCPENAYTPVYNVRLANGTYGTLINFGRTAAQSELRSGQTPFSLAGYTFEPTLVGGPVSANGVHRADLGTPTGTPNFNVGGADTAVTFGTTLTSMVRTKQAFARADYDFGGGISGFLQGSYSDSDNSYVTVGAGTQFQSFQIFADNAFLPQYVRDQMAAQNVASFVASRVEADQEPKRVLTNNKAFTILGGFKGSLFDNFKWNVNFSHGESKLKTEHRGNFDQTKWFAALDAVDEGRFRTGTANGNIVCRMNLTNPGLLPGCLPWNPFGNGSPSQASYDYFQTSSRYSVTQKSNDIAASLTGSLFDLPAGPVSFAAGAEYRTQKLVQTSNANPSQPIPLYDPGVSESGKNDPTKLNGQADGLRTAAGVFNNLWNSTNVGASFGKQNIKEAYGELAVPILADVPFFHRLDLNGAARYVDYSVSGSIWAWKVGGSWSPIEELRFRGTLSRDIRAPTLYELFKGVSSQRGTFTDLHTGANTNLITLSTGNINLKPEKARTITLGGIWQPRWIPGFSVSLDYYNIRIKDQITTLSNNTINQLCEDSNGTSATCNFIIRPLPFENRTPDNFPLSISTTPFNQAYAIQKGLDYEVNYRLPVGNGELDLRFLGNHVFKYVQASDPNALYPNYLAGAAAGVPKDSITVSADYSIGRFNIGANVRYVGALYYTKQPNVFVDNNRISPVAYLNANISYDIVGGAKPITMYFNGSNLLDKFVFAPQNNAQPTEFYPSFQSQYDVVGRYFVVGVRARF</sequence>
<evidence type="ECO:0000259" key="5">
    <source>
        <dbReference type="Pfam" id="PF00593"/>
    </source>
</evidence>
<evidence type="ECO:0000256" key="3">
    <source>
        <dbReference type="SAM" id="MobiDB-lite"/>
    </source>
</evidence>
<feature type="domain" description="TonB-dependent receptor plug" evidence="6">
    <location>
        <begin position="87"/>
        <end position="200"/>
    </location>
</feature>
<dbReference type="InterPro" id="IPR000531">
    <property type="entry name" value="Beta-barrel_TonB"/>
</dbReference>
<dbReference type="InterPro" id="IPR012910">
    <property type="entry name" value="Plug_dom"/>
</dbReference>
<evidence type="ECO:0000313" key="8">
    <source>
        <dbReference type="Proteomes" id="UP000776276"/>
    </source>
</evidence>
<accession>A0ABS6BLY0</accession>
<name>A0ABS6BLY0_9SPHN</name>
<evidence type="ECO:0000313" key="7">
    <source>
        <dbReference type="EMBL" id="MBU3079308.1"/>
    </source>
</evidence>
<keyword evidence="1" id="KW-0813">Transport</keyword>
<keyword evidence="1" id="KW-1134">Transmembrane beta strand</keyword>
<reference evidence="7 8" key="1">
    <citation type="submission" date="2021-06" db="EMBL/GenBank/DDBJ databases">
        <title>Sphingomonas sp. XMGL2, whole genome shotgun sequencing project.</title>
        <authorList>
            <person name="Zhao G."/>
            <person name="Shen L."/>
        </authorList>
    </citation>
    <scope>NUCLEOTIDE SEQUENCE [LARGE SCALE GENOMIC DNA]</scope>
    <source>
        <strain evidence="7 8">XMGL2</strain>
    </source>
</reference>
<keyword evidence="2" id="KW-0798">TonB box</keyword>
<keyword evidence="8" id="KW-1185">Reference proteome</keyword>
<dbReference type="PANTHER" id="PTHR47234:SF2">
    <property type="entry name" value="TONB-DEPENDENT RECEPTOR"/>
    <property type="match status" value="1"/>
</dbReference>
<protein>
    <submittedName>
        <fullName evidence="7">TonB-dependent receptor</fullName>
    </submittedName>
</protein>
<feature type="region of interest" description="Disordered" evidence="3">
    <location>
        <begin position="621"/>
        <end position="644"/>
    </location>
</feature>
<gene>
    <name evidence="7" type="ORF">KOF26_15735</name>
</gene>
<keyword evidence="1 2" id="KW-0472">Membrane</keyword>
<dbReference type="Pfam" id="PF07715">
    <property type="entry name" value="Plug"/>
    <property type="match status" value="1"/>
</dbReference>